<dbReference type="AlphaFoldDB" id="A0A0A7S2A5"/>
<proteinExistence type="predicted"/>
<keyword evidence="3" id="KW-1185">Reference proteome</keyword>
<dbReference type="Proteomes" id="UP000030901">
    <property type="component" value="Chromosome"/>
</dbReference>
<dbReference type="RefSeq" id="WP_039105555.1">
    <property type="nucleotide sequence ID" value="NZ_CAMLJH010000009.1"/>
</dbReference>
<dbReference type="Pfam" id="PF09356">
    <property type="entry name" value="Phage_BR0599"/>
    <property type="match status" value="1"/>
</dbReference>
<organism evidence="2 3">
    <name type="scientific">Frischella perrara</name>
    <dbReference type="NCBI Taxonomy" id="1267021"/>
    <lineage>
        <taxon>Bacteria</taxon>
        <taxon>Pseudomonadati</taxon>
        <taxon>Pseudomonadota</taxon>
        <taxon>Gammaproteobacteria</taxon>
        <taxon>Orbales</taxon>
        <taxon>Orbaceae</taxon>
        <taxon>Frischella</taxon>
    </lineage>
</organism>
<evidence type="ECO:0000313" key="2">
    <source>
        <dbReference type="EMBL" id="AJA45685.1"/>
    </source>
</evidence>
<reference evidence="2 3" key="1">
    <citation type="journal article" date="2014" name="Appl. Environ. Microbiol.">
        <title>Gut symbionts from distinct hosts exhibit genotoxic activity via divergent colibactin biosynthetic pathways.</title>
        <authorList>
            <person name="Engel P."/>
            <person name="Vizcaino M.I."/>
            <person name="Crawford J.M."/>
        </authorList>
    </citation>
    <scope>NUCLEOTIDE SEQUENCE [LARGE SCALE GENOMIC DNA]</scope>
    <source>
        <strain evidence="2 3">PEB0191</strain>
    </source>
</reference>
<dbReference type="KEGG" id="fpp:FPB0191_01871"/>
<name>A0A0A7S2A5_FRIPE</name>
<dbReference type="EMBL" id="CP009056">
    <property type="protein sequence ID" value="AJA45685.1"/>
    <property type="molecule type" value="Genomic_DNA"/>
</dbReference>
<feature type="domain" description="Bacteriophage phiJL001 Gp84 C-terminal" evidence="1">
    <location>
        <begin position="176"/>
        <end position="250"/>
    </location>
</feature>
<dbReference type="STRING" id="1267021.FPB0191_01871"/>
<dbReference type="Pfam" id="PF09931">
    <property type="entry name" value="Phage_phiJL001_Gp84_N"/>
    <property type="match status" value="1"/>
</dbReference>
<dbReference type="InterPro" id="IPR018964">
    <property type="entry name" value="Phage_phiJL001_Gp84_C"/>
</dbReference>
<evidence type="ECO:0000259" key="1">
    <source>
        <dbReference type="Pfam" id="PF09356"/>
    </source>
</evidence>
<evidence type="ECO:0000313" key="3">
    <source>
        <dbReference type="Proteomes" id="UP000030901"/>
    </source>
</evidence>
<dbReference type="OrthoDB" id="6872689at2"/>
<accession>A0A0A7S2A5</accession>
<sequence>MINIFKQSELYVFYDGVNTYRYTTGMREIIINDNTYIKESINRTSIKRDASLSKNKITITMPITNEVVKQWITPDISKYLLVDIYTLDRNYQTTISWSGRLTQTSVSDNEMGMTFELLITRTAQTGVNDRVQRNCRYSLYSERCGLNRENFKIMGEVTSYKNDVLSLIFEKEVPSGYFSGGIVQVPNGEQTFIKNHYETSITLFRHNQQIVDNLRNGITSVALYKGCSRTLASCATFNNTLNYGGFPYLPLEPLNSGHSIV</sequence>
<protein>
    <recommendedName>
        <fullName evidence="1">Bacteriophage phiJL001 Gp84 C-terminal domain-containing protein</fullName>
    </recommendedName>
</protein>
<gene>
    <name evidence="2" type="ORF">FPB0191_01871</name>
</gene>
<dbReference type="HOGENOM" id="CLU_082042_0_0_6"/>